<dbReference type="RefSeq" id="WP_131000971.1">
    <property type="nucleotide sequence ID" value="NZ_JBHSZR010000002.1"/>
</dbReference>
<accession>A0A4Q9GK38</accession>
<comment type="caution">
    <text evidence="1">The sequence shown here is derived from an EMBL/GenBank/DDBJ whole genome shotgun (WGS) entry which is preliminary data.</text>
</comment>
<dbReference type="EMBL" id="SIUB01000001">
    <property type="protein sequence ID" value="TBN54719.1"/>
    <property type="molecule type" value="Genomic_DNA"/>
</dbReference>
<evidence type="ECO:0000313" key="2">
    <source>
        <dbReference type="Proteomes" id="UP000291613"/>
    </source>
</evidence>
<dbReference type="OrthoDB" id="8442700at2"/>
<sequence length="356" mass="40106">MHINALVSALRNRVPWSVARRLLTVSGASASQGWERTETRLTADNVDRDTKDALIEALREHILGGEKLVRFYRLPRAEMNSIRAAVAALTVEPSALSRAYPGILSAAALVGGGLGHRLAAVERREDGTAVIYHSIRIVEVRELIAPERLPQAAREALEGFDEVVGFKEMKLQAYDVIWVPNEGNFVEVRVDFPKGSRRDISESAHAQVTRAFGASIEHRFYYDAINLFPLINAMYVSEDEGDVVELAFSTTTGSLKHEKMRRSRQSLRRELYHTSGKAGLQTPIEPYLLSLRWQRRPGRDNAAQPELELHSTSYEVASETARLYEMTVRNCLYLDDYLFVRNRAKHHLRAIARAVA</sequence>
<protein>
    <submittedName>
        <fullName evidence="1">Uncharacterized protein</fullName>
    </submittedName>
</protein>
<gene>
    <name evidence="1" type="ORF">EYR15_00685</name>
</gene>
<reference evidence="1 2" key="1">
    <citation type="submission" date="2019-02" db="EMBL/GenBank/DDBJ databases">
        <title>Hansschlegelia quercus sp. nov., a novel methylotrophic bacterium from buds of oak (Quercus robur L.).</title>
        <authorList>
            <person name="Agafonova N.V."/>
            <person name="Kaparullina E.N."/>
            <person name="Grouzdev D.S."/>
            <person name="Doronina N.V."/>
        </authorList>
    </citation>
    <scope>NUCLEOTIDE SEQUENCE [LARGE SCALE GENOMIC DNA]</scope>
    <source>
        <strain evidence="1 2">Dub</strain>
    </source>
</reference>
<dbReference type="Proteomes" id="UP000291613">
    <property type="component" value="Unassembled WGS sequence"/>
</dbReference>
<evidence type="ECO:0000313" key="1">
    <source>
        <dbReference type="EMBL" id="TBN54719.1"/>
    </source>
</evidence>
<proteinExistence type="predicted"/>
<name>A0A4Q9GK38_9HYPH</name>
<dbReference type="AlphaFoldDB" id="A0A4Q9GK38"/>
<keyword evidence="2" id="KW-1185">Reference proteome</keyword>
<organism evidence="1 2">
    <name type="scientific">Hansschlegelia quercus</name>
    <dbReference type="NCBI Taxonomy" id="2528245"/>
    <lineage>
        <taxon>Bacteria</taxon>
        <taxon>Pseudomonadati</taxon>
        <taxon>Pseudomonadota</taxon>
        <taxon>Alphaproteobacteria</taxon>
        <taxon>Hyphomicrobiales</taxon>
        <taxon>Methylopilaceae</taxon>
        <taxon>Hansschlegelia</taxon>
    </lineage>
</organism>